<name>A0ABW5T8K7_9FLAO</name>
<protein>
    <submittedName>
        <fullName evidence="7">Acetoacetate--CoA ligase</fullName>
        <ecNumber evidence="7">6.2.1.16</ecNumber>
    </submittedName>
</protein>
<dbReference type="InterPro" id="IPR045851">
    <property type="entry name" value="AMP-bd_C_sf"/>
</dbReference>
<dbReference type="EC" id="6.2.1.16" evidence="7"/>
<evidence type="ECO:0000256" key="1">
    <source>
        <dbReference type="ARBA" id="ARBA00006432"/>
    </source>
</evidence>
<dbReference type="PROSITE" id="PS00455">
    <property type="entry name" value="AMP_BINDING"/>
    <property type="match status" value="1"/>
</dbReference>
<dbReference type="SUPFAM" id="SSF56801">
    <property type="entry name" value="Acetyl-CoA synthetase-like"/>
    <property type="match status" value="1"/>
</dbReference>
<dbReference type="InterPro" id="IPR020845">
    <property type="entry name" value="AMP-binding_CS"/>
</dbReference>
<reference evidence="8" key="1">
    <citation type="journal article" date="2019" name="Int. J. Syst. Evol. Microbiol.">
        <title>The Global Catalogue of Microorganisms (GCM) 10K type strain sequencing project: providing services to taxonomists for standard genome sequencing and annotation.</title>
        <authorList>
            <consortium name="The Broad Institute Genomics Platform"/>
            <consortium name="The Broad Institute Genome Sequencing Center for Infectious Disease"/>
            <person name="Wu L."/>
            <person name="Ma J."/>
        </authorList>
    </citation>
    <scope>NUCLEOTIDE SEQUENCE [LARGE SCALE GENOMIC DNA]</scope>
    <source>
        <strain evidence="8">KCTC 42398</strain>
    </source>
</reference>
<dbReference type="Gene3D" id="3.40.50.12780">
    <property type="entry name" value="N-terminal domain of ligase-like"/>
    <property type="match status" value="1"/>
</dbReference>
<keyword evidence="2 7" id="KW-0436">Ligase</keyword>
<dbReference type="InterPro" id="IPR032387">
    <property type="entry name" value="ACAS_N"/>
</dbReference>
<gene>
    <name evidence="7" type="ORF">ACFSR8_01320</name>
</gene>
<evidence type="ECO:0000256" key="3">
    <source>
        <dbReference type="ARBA" id="ARBA00022741"/>
    </source>
</evidence>
<dbReference type="PANTHER" id="PTHR42921:SF1">
    <property type="entry name" value="ACETOACETYL-COA SYNTHETASE"/>
    <property type="match status" value="1"/>
</dbReference>
<keyword evidence="4" id="KW-0067">ATP-binding</keyword>
<organism evidence="7 8">
    <name type="scientific">Hyunsoonleella rubra</name>
    <dbReference type="NCBI Taxonomy" id="1737062"/>
    <lineage>
        <taxon>Bacteria</taxon>
        <taxon>Pseudomonadati</taxon>
        <taxon>Bacteroidota</taxon>
        <taxon>Flavobacteriia</taxon>
        <taxon>Flavobacteriales</taxon>
        <taxon>Flavobacteriaceae</taxon>
    </lineage>
</organism>
<dbReference type="NCBIfam" id="TIGR01217">
    <property type="entry name" value="ac_ac_CoA_syn"/>
    <property type="match status" value="1"/>
</dbReference>
<dbReference type="InterPro" id="IPR042099">
    <property type="entry name" value="ANL_N_sf"/>
</dbReference>
<dbReference type="PANTHER" id="PTHR42921">
    <property type="entry name" value="ACETOACETYL-COA SYNTHETASE"/>
    <property type="match status" value="1"/>
</dbReference>
<feature type="domain" description="AMP-dependent synthetase/ligase" evidence="5">
    <location>
        <begin position="97"/>
        <end position="472"/>
    </location>
</feature>
<evidence type="ECO:0000256" key="4">
    <source>
        <dbReference type="ARBA" id="ARBA00022840"/>
    </source>
</evidence>
<evidence type="ECO:0000313" key="8">
    <source>
        <dbReference type="Proteomes" id="UP001597476"/>
    </source>
</evidence>
<dbReference type="RefSeq" id="WP_380288269.1">
    <property type="nucleotide sequence ID" value="NZ_JBHULY010000005.1"/>
</dbReference>
<accession>A0ABW5T8K7</accession>
<dbReference type="Pfam" id="PF16177">
    <property type="entry name" value="ACAS_N"/>
    <property type="match status" value="1"/>
</dbReference>
<dbReference type="EMBL" id="JBHULY010000005">
    <property type="protein sequence ID" value="MFD2724838.1"/>
    <property type="molecule type" value="Genomic_DNA"/>
</dbReference>
<dbReference type="InterPro" id="IPR000873">
    <property type="entry name" value="AMP-dep_synth/lig_dom"/>
</dbReference>
<keyword evidence="3" id="KW-0547">Nucleotide-binding</keyword>
<dbReference type="Pfam" id="PF00501">
    <property type="entry name" value="AMP-binding"/>
    <property type="match status" value="1"/>
</dbReference>
<evidence type="ECO:0000313" key="7">
    <source>
        <dbReference type="EMBL" id="MFD2724838.1"/>
    </source>
</evidence>
<evidence type="ECO:0000259" key="5">
    <source>
        <dbReference type="Pfam" id="PF00501"/>
    </source>
</evidence>
<feature type="domain" description="Acetyl-coenzyme A synthetase N-terminal" evidence="6">
    <location>
        <begin position="37"/>
        <end position="92"/>
    </location>
</feature>
<comment type="caution">
    <text evidence="7">The sequence shown here is derived from an EMBL/GenBank/DDBJ whole genome shotgun (WGS) entry which is preliminary data.</text>
</comment>
<dbReference type="Gene3D" id="3.30.300.30">
    <property type="match status" value="1"/>
</dbReference>
<evidence type="ECO:0000259" key="6">
    <source>
        <dbReference type="Pfam" id="PF16177"/>
    </source>
</evidence>
<sequence length="654" mass="74321">MNAKKLWEGSQQFKRNSHLSHYCIWLKKNYELTFKDYHGLWQWSVDNIEAFWESLWHYFDIKQHAPYTKVLSSKDMPGCKWFDGATLNYAEHIFRQSNPEKTAIYFSNEAGRHEEITWATLETKVASMISYLKSLGVKKNDRVVAFIPNVPEATIMFLAVNSLGAIWSCTSPDFGTESVVNRFEQIQPKVLIAVDGYFYNGKPYDKTNTVKDIASALPTLEKVIILPYLNASALDNFSDEFVDIHSIFEIDGGTLEFQPVDFNHPIWVLYSSGTTGLPKAIVQSHGGILLEHLKYMAFHNDVHADERYFWFTTTGWMMWNFLQSPLLMGASIVLYDGSPTYPNFDALWNFSDQIGIHHFGTSAPFLVANMKKQMDIKSNHDLSSIRSISSTGAPLPAEAFQYVYDFIKEDVWLCSMAGGTDVCTAFVGGAPINGVYIGEIQCRALGVSLYALDHKGEPIEDGLGEMVIDKPMPSMPIYFWNDTDNARYKSSYFEDYPGKWRHGDFIKINSRTKGLVIYGRSDATLNRHGIRIGTSEIYSAVNKIEGIADALIINLELEEGKHYMPLFVKLKPGIELNDDIKSNINQQLKTDYTPRHVPDEIIEVKDIPYTLSGKKMEAPVKKILLKMPLETSINMDAMRNPESIQFFIKFAKGI</sequence>
<comment type="similarity">
    <text evidence="1">Belongs to the ATP-dependent AMP-binding enzyme family.</text>
</comment>
<dbReference type="InterPro" id="IPR005914">
    <property type="entry name" value="Acac_CoA_synth"/>
</dbReference>
<evidence type="ECO:0000256" key="2">
    <source>
        <dbReference type="ARBA" id="ARBA00022598"/>
    </source>
</evidence>
<proteinExistence type="inferred from homology"/>
<dbReference type="NCBIfam" id="NF002937">
    <property type="entry name" value="PRK03584.1"/>
    <property type="match status" value="1"/>
</dbReference>
<dbReference type="Proteomes" id="UP001597476">
    <property type="component" value="Unassembled WGS sequence"/>
</dbReference>
<keyword evidence="8" id="KW-1185">Reference proteome</keyword>
<dbReference type="GO" id="GO:0030729">
    <property type="term" value="F:acetoacetate-CoA ligase activity"/>
    <property type="evidence" value="ECO:0007669"/>
    <property type="project" value="UniProtKB-EC"/>
</dbReference>